<evidence type="ECO:0000256" key="2">
    <source>
        <dbReference type="ARBA" id="ARBA00004611"/>
    </source>
</evidence>
<protein>
    <recommendedName>
        <fullName evidence="11">Dynein axonemal assembly factor 1 homolog</fullName>
    </recommendedName>
    <alternativeName>
        <fullName evidence="13">Dynein regulatory complex subunit 3</fullName>
    </alternativeName>
</protein>
<keyword evidence="15" id="KW-1185">Reference proteome</keyword>
<keyword evidence="4" id="KW-0433">Leucine-rich repeat</keyword>
<dbReference type="Pfam" id="PF14580">
    <property type="entry name" value="LRR_9"/>
    <property type="match status" value="1"/>
</dbReference>
<sequence>MGESALVADSSFNKELEPGVISNEMLTKAILEQGHKGEAGRLAQLNQLHLETVTVIRLEFQSKQNGPSLRSFTSGTNLTNLFADILKIDHLWVMKNLEVLSLSFNKIDKIENLSRLPNLKELNLSFNYIEKMENLNNLENLRILSLYGNRIKRIENIDKLERLVILSVGRNSINTLDGLERLRFLKDLRSLNLAENPIAQDMAKPLRLYLATLLPQLKYYEYILIRPAERDAGKEKFQRELIDILEHERIEIIERTNAAKERDDEIRLSKSFVEHLNSHQLFESLFHGDPEGAALLSIGSEAIDLKKEQVSV</sequence>
<evidence type="ECO:0000256" key="12">
    <source>
        <dbReference type="ARBA" id="ARBA00038378"/>
    </source>
</evidence>
<dbReference type="PANTHER" id="PTHR45973">
    <property type="entry name" value="PROTEIN PHOSPHATASE 1 REGULATORY SUBUNIT SDS22-RELATED"/>
    <property type="match status" value="1"/>
</dbReference>
<dbReference type="SUPFAM" id="SSF52075">
    <property type="entry name" value="Outer arm dynein light chain 1"/>
    <property type="match status" value="1"/>
</dbReference>
<evidence type="ECO:0000256" key="11">
    <source>
        <dbReference type="ARBA" id="ARBA00024433"/>
    </source>
</evidence>
<dbReference type="PROSITE" id="PS51450">
    <property type="entry name" value="LRR"/>
    <property type="match status" value="3"/>
</dbReference>
<dbReference type="VEuPathDB" id="VectorBase:AMIN006618"/>
<organism evidence="14 15">
    <name type="scientific">Anopheles minimus</name>
    <dbReference type="NCBI Taxonomy" id="112268"/>
    <lineage>
        <taxon>Eukaryota</taxon>
        <taxon>Metazoa</taxon>
        <taxon>Ecdysozoa</taxon>
        <taxon>Arthropoda</taxon>
        <taxon>Hexapoda</taxon>
        <taxon>Insecta</taxon>
        <taxon>Pterygota</taxon>
        <taxon>Neoptera</taxon>
        <taxon>Endopterygota</taxon>
        <taxon>Diptera</taxon>
        <taxon>Nematocera</taxon>
        <taxon>Culicoidea</taxon>
        <taxon>Culicidae</taxon>
        <taxon>Anophelinae</taxon>
        <taxon>Anopheles</taxon>
    </lineage>
</organism>
<keyword evidence="9" id="KW-0206">Cytoskeleton</keyword>
<keyword evidence="8" id="KW-0969">Cilium</keyword>
<evidence type="ECO:0000313" key="14">
    <source>
        <dbReference type="EnsemblMetazoa" id="AMIN006618-PA"/>
    </source>
</evidence>
<evidence type="ECO:0000256" key="6">
    <source>
        <dbReference type="ARBA" id="ARBA00022846"/>
    </source>
</evidence>
<evidence type="ECO:0000256" key="5">
    <source>
        <dbReference type="ARBA" id="ARBA00022737"/>
    </source>
</evidence>
<dbReference type="InterPro" id="IPR001611">
    <property type="entry name" value="Leu-rich_rpt"/>
</dbReference>
<dbReference type="InterPro" id="IPR050576">
    <property type="entry name" value="Cilia_flagella_integrity"/>
</dbReference>
<evidence type="ECO:0000256" key="10">
    <source>
        <dbReference type="ARBA" id="ARBA00023273"/>
    </source>
</evidence>
<comment type="subcellular location">
    <subcellularLocation>
        <location evidence="2">Cytoplasm</location>
        <location evidence="2">Cytoskeleton</location>
        <location evidence="2">Flagellum axoneme</location>
    </subcellularLocation>
</comment>
<comment type="similarity">
    <text evidence="12">Belongs to the DRC3 family.</text>
</comment>
<evidence type="ECO:0000256" key="8">
    <source>
        <dbReference type="ARBA" id="ARBA00023069"/>
    </source>
</evidence>
<keyword evidence="6" id="KW-0282">Flagellum</keyword>
<keyword evidence="10" id="KW-0966">Cell projection</keyword>
<evidence type="ECO:0000313" key="15">
    <source>
        <dbReference type="Proteomes" id="UP000075920"/>
    </source>
</evidence>
<dbReference type="AlphaFoldDB" id="A0A182W8E4"/>
<evidence type="ECO:0000256" key="4">
    <source>
        <dbReference type="ARBA" id="ARBA00022614"/>
    </source>
</evidence>
<name>A0A182W8E4_9DIPT</name>
<dbReference type="STRING" id="112268.A0A182W8E4"/>
<dbReference type="EnsemblMetazoa" id="AMIN006618-RA">
    <property type="protein sequence ID" value="AMIN006618-PA"/>
    <property type="gene ID" value="AMIN006618"/>
</dbReference>
<dbReference type="PANTHER" id="PTHR45973:SF12">
    <property type="entry name" value="DYNEIN REGULATORY COMPLEX SUBUNIT 3"/>
    <property type="match status" value="1"/>
</dbReference>
<proteinExistence type="inferred from homology"/>
<dbReference type="InterPro" id="IPR032675">
    <property type="entry name" value="LRR_dom_sf"/>
</dbReference>
<accession>A0A182W8E4</accession>
<reference evidence="15" key="1">
    <citation type="submission" date="2013-03" db="EMBL/GenBank/DDBJ databases">
        <title>The Genome Sequence of Anopheles minimus MINIMUS1.</title>
        <authorList>
            <consortium name="The Broad Institute Genomics Platform"/>
            <person name="Neafsey D.E."/>
            <person name="Walton C."/>
            <person name="Walker B."/>
            <person name="Young S.K."/>
            <person name="Zeng Q."/>
            <person name="Gargeya S."/>
            <person name="Fitzgerald M."/>
            <person name="Haas B."/>
            <person name="Abouelleil A."/>
            <person name="Allen A.W."/>
            <person name="Alvarado L."/>
            <person name="Arachchi H.M."/>
            <person name="Berlin A.M."/>
            <person name="Chapman S.B."/>
            <person name="Gainer-Dewar J."/>
            <person name="Goldberg J."/>
            <person name="Griggs A."/>
            <person name="Gujja S."/>
            <person name="Hansen M."/>
            <person name="Howarth C."/>
            <person name="Imamovic A."/>
            <person name="Ireland A."/>
            <person name="Larimer J."/>
            <person name="McCowan C."/>
            <person name="Murphy C."/>
            <person name="Pearson M."/>
            <person name="Poon T.W."/>
            <person name="Priest M."/>
            <person name="Roberts A."/>
            <person name="Saif S."/>
            <person name="Shea T."/>
            <person name="Sisk P."/>
            <person name="Sykes S."/>
            <person name="Wortman J."/>
            <person name="Nusbaum C."/>
            <person name="Birren B."/>
        </authorList>
    </citation>
    <scope>NUCLEOTIDE SEQUENCE [LARGE SCALE GENOMIC DNA]</scope>
    <source>
        <strain evidence="15">MINIMUS1</strain>
    </source>
</reference>
<reference evidence="14" key="2">
    <citation type="submission" date="2020-05" db="UniProtKB">
        <authorList>
            <consortium name="EnsemblMetazoa"/>
        </authorList>
    </citation>
    <scope>IDENTIFICATION</scope>
    <source>
        <strain evidence="14">MINIMUS1</strain>
    </source>
</reference>
<evidence type="ECO:0000256" key="13">
    <source>
        <dbReference type="ARBA" id="ARBA00040950"/>
    </source>
</evidence>
<comment type="function">
    <text evidence="1">Cilium-specific protein required for cilia structures.</text>
</comment>
<evidence type="ECO:0000256" key="9">
    <source>
        <dbReference type="ARBA" id="ARBA00023212"/>
    </source>
</evidence>
<evidence type="ECO:0000256" key="1">
    <source>
        <dbReference type="ARBA" id="ARBA00003843"/>
    </source>
</evidence>
<evidence type="ECO:0000256" key="7">
    <source>
        <dbReference type="ARBA" id="ARBA00023054"/>
    </source>
</evidence>
<evidence type="ECO:0000256" key="3">
    <source>
        <dbReference type="ARBA" id="ARBA00022490"/>
    </source>
</evidence>
<dbReference type="Proteomes" id="UP000075920">
    <property type="component" value="Unassembled WGS sequence"/>
</dbReference>
<keyword evidence="5" id="KW-0677">Repeat</keyword>
<dbReference type="GO" id="GO:0005929">
    <property type="term" value="C:cilium"/>
    <property type="evidence" value="ECO:0007669"/>
    <property type="project" value="TreeGrafter"/>
</dbReference>
<keyword evidence="3" id="KW-0963">Cytoplasm</keyword>
<keyword evidence="7" id="KW-0175">Coiled coil</keyword>
<dbReference type="Gene3D" id="3.80.10.10">
    <property type="entry name" value="Ribonuclease Inhibitor"/>
    <property type="match status" value="1"/>
</dbReference>
<dbReference type="SMART" id="SM00365">
    <property type="entry name" value="LRR_SD22"/>
    <property type="match status" value="4"/>
</dbReference>